<dbReference type="PROSITE" id="PS50082">
    <property type="entry name" value="WD_REPEATS_2"/>
    <property type="match status" value="3"/>
</dbReference>
<evidence type="ECO:0000313" key="11">
    <source>
        <dbReference type="EMBL" id="KAK4254730.1"/>
    </source>
</evidence>
<keyword evidence="8" id="KW-0687">Ribonucleoprotein</keyword>
<keyword evidence="3" id="KW-0698">rRNA processing</keyword>
<feature type="repeat" description="WD" evidence="9">
    <location>
        <begin position="216"/>
        <end position="257"/>
    </location>
</feature>
<evidence type="ECO:0000313" key="12">
    <source>
        <dbReference type="Proteomes" id="UP001293593"/>
    </source>
</evidence>
<dbReference type="SUPFAM" id="SSF50978">
    <property type="entry name" value="WD40 repeat-like"/>
    <property type="match status" value="1"/>
</dbReference>
<comment type="subcellular location">
    <subcellularLocation>
        <location evidence="1">Nucleus</location>
        <location evidence="1">Nucleolus</location>
    </subcellularLocation>
</comment>
<dbReference type="GO" id="GO:0032040">
    <property type="term" value="C:small-subunit processome"/>
    <property type="evidence" value="ECO:0007669"/>
    <property type="project" value="TreeGrafter"/>
</dbReference>
<dbReference type="GO" id="GO:0034511">
    <property type="term" value="F:U3 snoRNA binding"/>
    <property type="evidence" value="ECO:0007669"/>
    <property type="project" value="InterPro"/>
</dbReference>
<feature type="region of interest" description="Disordered" evidence="10">
    <location>
        <begin position="1"/>
        <end position="77"/>
    </location>
</feature>
<evidence type="ECO:0000256" key="8">
    <source>
        <dbReference type="ARBA" id="ARBA00023274"/>
    </source>
</evidence>
<dbReference type="SMART" id="SM00320">
    <property type="entry name" value="WD40"/>
    <property type="match status" value="6"/>
</dbReference>
<dbReference type="InterPro" id="IPR015943">
    <property type="entry name" value="WD40/YVTN_repeat-like_dom_sf"/>
</dbReference>
<dbReference type="FunFam" id="2.130.10.10:FF:000483">
    <property type="entry name" value="U3 snoRNP-associated protein-like EMB2271"/>
    <property type="match status" value="1"/>
</dbReference>
<feature type="compositionally biased region" description="Basic residues" evidence="10">
    <location>
        <begin position="1"/>
        <end position="15"/>
    </location>
</feature>
<feature type="repeat" description="WD" evidence="9">
    <location>
        <begin position="155"/>
        <end position="196"/>
    </location>
</feature>
<dbReference type="InterPro" id="IPR036322">
    <property type="entry name" value="WD40_repeat_dom_sf"/>
</dbReference>
<dbReference type="PANTHER" id="PTHR19865:SF0">
    <property type="entry name" value="U3 SMALL NUCLEOLAR RNA-INTERACTING PROTEIN 2"/>
    <property type="match status" value="1"/>
</dbReference>
<evidence type="ECO:0000256" key="5">
    <source>
        <dbReference type="ARBA" id="ARBA00022737"/>
    </source>
</evidence>
<sequence length="514" mass="57680">MGSKNLKKKGGRKGKSFSSNRDPFFGDESRKRRKVEDRVVDGEIESDEEEDGFFGGASDGEEEAQGAVMEEETEAEARKRIAEDYLKKYRDIARKDKEERAEDGEDSDDDDERDGQKNSLIAQKLILEQQEDSGRVRRSLASRVKQGTRGEFRLLVKHRQPVTAVALSEDDMKGFSASKDGTIMHWDVNSGKSEKYQWPSDEVMRSHGMKEPQGRARNRSKHVLALAVSSDSRYLATGGLDRHVHLWDTRTREHVQAFQGHKGPVSCLTFRQGTSELFSGSFDRSVKIWNAEDRTYMNTLFGHQGEVLTIDCLRKERVITAGRDRSMQLFKVHEESRLIFRTSAPSLESCCFVNNEEFLSGTGDGSIELWSVMRKKPVYIVRNAHALLTKDVVSEPKDNGRIPNGNLENGHHKPENHHSSSALSWVGAVTVCRNSDLVASGAGNGCVRFWAVESDRKDIQPLSDVPLVGFVNSLAFSKSAQFLVAGVGQEPRLGKWGRIREARNGIFVHPLKIS</sequence>
<dbReference type="Pfam" id="PF00400">
    <property type="entry name" value="WD40"/>
    <property type="match status" value="4"/>
</dbReference>
<dbReference type="PRINTS" id="PR00320">
    <property type="entry name" value="GPROTEINBRPT"/>
</dbReference>
<dbReference type="InterPro" id="IPR019775">
    <property type="entry name" value="WD40_repeat_CS"/>
</dbReference>
<evidence type="ECO:0000256" key="7">
    <source>
        <dbReference type="ARBA" id="ARBA00023242"/>
    </source>
</evidence>
<evidence type="ECO:0000256" key="6">
    <source>
        <dbReference type="ARBA" id="ARBA00022884"/>
    </source>
</evidence>
<feature type="compositionally biased region" description="Basic and acidic residues" evidence="10">
    <location>
        <begin position="409"/>
        <end position="418"/>
    </location>
</feature>
<evidence type="ECO:0000256" key="2">
    <source>
        <dbReference type="ARBA" id="ARBA00006777"/>
    </source>
</evidence>
<comment type="similarity">
    <text evidence="2">Belongs to the WD repeat RRP9 family.</text>
</comment>
<feature type="compositionally biased region" description="Basic and acidic residues" evidence="10">
    <location>
        <begin position="27"/>
        <end position="41"/>
    </location>
</feature>
<protein>
    <recommendedName>
        <fullName evidence="13">U3 snoRNP-associated protein-like EMB2271</fullName>
    </recommendedName>
</protein>
<keyword evidence="6" id="KW-0694">RNA-binding</keyword>
<keyword evidence="7" id="KW-0539">Nucleus</keyword>
<dbReference type="EMBL" id="JAWXYG010000014">
    <property type="protein sequence ID" value="KAK4254730.1"/>
    <property type="molecule type" value="Genomic_DNA"/>
</dbReference>
<keyword evidence="5" id="KW-0677">Repeat</keyword>
<dbReference type="PROSITE" id="PS50294">
    <property type="entry name" value="WD_REPEATS_REGION"/>
    <property type="match status" value="3"/>
</dbReference>
<evidence type="ECO:0000256" key="9">
    <source>
        <dbReference type="PROSITE-ProRule" id="PRU00221"/>
    </source>
</evidence>
<proteinExistence type="inferred from homology"/>
<feature type="region of interest" description="Disordered" evidence="10">
    <location>
        <begin position="398"/>
        <end position="419"/>
    </location>
</feature>
<evidence type="ECO:0000256" key="1">
    <source>
        <dbReference type="ARBA" id="ARBA00004604"/>
    </source>
</evidence>
<accession>A0AAE1IQF1</accession>
<dbReference type="InterPro" id="IPR001680">
    <property type="entry name" value="WD40_rpt"/>
</dbReference>
<feature type="compositionally biased region" description="Acidic residues" evidence="10">
    <location>
        <begin position="101"/>
        <end position="113"/>
    </location>
</feature>
<keyword evidence="4 9" id="KW-0853">WD repeat</keyword>
<name>A0AAE1IQF1_9FABA</name>
<evidence type="ECO:0000256" key="4">
    <source>
        <dbReference type="ARBA" id="ARBA00022574"/>
    </source>
</evidence>
<reference evidence="11" key="1">
    <citation type="submission" date="2023-10" db="EMBL/GenBank/DDBJ databases">
        <title>Chromosome-level genome of the transformable northern wattle, Acacia crassicarpa.</title>
        <authorList>
            <person name="Massaro I."/>
            <person name="Sinha N.R."/>
            <person name="Poethig S."/>
            <person name="Leichty A.R."/>
        </authorList>
    </citation>
    <scope>NUCLEOTIDE SEQUENCE</scope>
    <source>
        <strain evidence="11">Acra3RX</strain>
        <tissue evidence="11">Leaf</tissue>
    </source>
</reference>
<dbReference type="Proteomes" id="UP001293593">
    <property type="component" value="Unassembled WGS sequence"/>
</dbReference>
<evidence type="ECO:0000256" key="3">
    <source>
        <dbReference type="ARBA" id="ARBA00022552"/>
    </source>
</evidence>
<dbReference type="GO" id="GO:0006364">
    <property type="term" value="P:rRNA processing"/>
    <property type="evidence" value="ECO:0007669"/>
    <property type="project" value="UniProtKB-KW"/>
</dbReference>
<feature type="compositionally biased region" description="Acidic residues" evidence="10">
    <location>
        <begin position="42"/>
        <end position="52"/>
    </location>
</feature>
<feature type="compositionally biased region" description="Acidic residues" evidence="10">
    <location>
        <begin position="59"/>
        <end position="74"/>
    </location>
</feature>
<evidence type="ECO:0008006" key="13">
    <source>
        <dbReference type="Google" id="ProtNLM"/>
    </source>
</evidence>
<dbReference type="Gene3D" id="2.130.10.10">
    <property type="entry name" value="YVTN repeat-like/Quinoprotein amine dehydrogenase"/>
    <property type="match status" value="1"/>
</dbReference>
<keyword evidence="12" id="KW-1185">Reference proteome</keyword>
<dbReference type="InterPro" id="IPR039241">
    <property type="entry name" value="Rrp9-like"/>
</dbReference>
<gene>
    <name evidence="11" type="ORF">QN277_010069</name>
</gene>
<evidence type="ECO:0000256" key="10">
    <source>
        <dbReference type="SAM" id="MobiDB-lite"/>
    </source>
</evidence>
<feature type="repeat" description="WD" evidence="9">
    <location>
        <begin position="258"/>
        <end position="299"/>
    </location>
</feature>
<dbReference type="PANTHER" id="PTHR19865">
    <property type="entry name" value="U3 SMALL NUCLEOLAR RNA INTERACTING PROTEIN 2"/>
    <property type="match status" value="1"/>
</dbReference>
<organism evidence="11 12">
    <name type="scientific">Acacia crassicarpa</name>
    <name type="common">northern wattle</name>
    <dbReference type="NCBI Taxonomy" id="499986"/>
    <lineage>
        <taxon>Eukaryota</taxon>
        <taxon>Viridiplantae</taxon>
        <taxon>Streptophyta</taxon>
        <taxon>Embryophyta</taxon>
        <taxon>Tracheophyta</taxon>
        <taxon>Spermatophyta</taxon>
        <taxon>Magnoliopsida</taxon>
        <taxon>eudicotyledons</taxon>
        <taxon>Gunneridae</taxon>
        <taxon>Pentapetalae</taxon>
        <taxon>rosids</taxon>
        <taxon>fabids</taxon>
        <taxon>Fabales</taxon>
        <taxon>Fabaceae</taxon>
        <taxon>Caesalpinioideae</taxon>
        <taxon>mimosoid clade</taxon>
        <taxon>Acacieae</taxon>
        <taxon>Acacia</taxon>
    </lineage>
</organism>
<dbReference type="InterPro" id="IPR020472">
    <property type="entry name" value="WD40_PAC1"/>
</dbReference>
<comment type="caution">
    <text evidence="11">The sequence shown here is derived from an EMBL/GenBank/DDBJ whole genome shotgun (WGS) entry which is preliminary data.</text>
</comment>
<dbReference type="AlphaFoldDB" id="A0AAE1IQF1"/>
<dbReference type="PROSITE" id="PS00678">
    <property type="entry name" value="WD_REPEATS_1"/>
    <property type="match status" value="1"/>
</dbReference>
<feature type="region of interest" description="Disordered" evidence="10">
    <location>
        <begin position="92"/>
        <end position="116"/>
    </location>
</feature>